<dbReference type="STRING" id="285473.A4G23_02515"/>
<dbReference type="InterPro" id="IPR025559">
    <property type="entry name" value="Eis_dom"/>
</dbReference>
<keyword evidence="7" id="KW-1185">Reference proteome</keyword>
<dbReference type="PANTHER" id="PTHR37817:SF1">
    <property type="entry name" value="N-ACETYLTRANSFERASE EIS"/>
    <property type="match status" value="1"/>
</dbReference>
<organism evidence="6 7">
    <name type="scientific">Streptomyces rubrolavendulae</name>
    <dbReference type="NCBI Taxonomy" id="285473"/>
    <lineage>
        <taxon>Bacteria</taxon>
        <taxon>Bacillati</taxon>
        <taxon>Actinomycetota</taxon>
        <taxon>Actinomycetes</taxon>
        <taxon>Kitasatosporales</taxon>
        <taxon>Streptomycetaceae</taxon>
        <taxon>Streptomyces</taxon>
    </lineage>
</organism>
<comment type="caution">
    <text evidence="4">Lacks conserved residue(s) required for the propagation of feature annotation.</text>
</comment>
<comment type="subunit">
    <text evidence="4">Homohexamer; trimer of dimers.</text>
</comment>
<dbReference type="PANTHER" id="PTHR37817">
    <property type="entry name" value="N-ACETYLTRANSFERASE EIS"/>
    <property type="match status" value="1"/>
</dbReference>
<dbReference type="GO" id="GO:0030649">
    <property type="term" value="P:aminoglycoside antibiotic catabolic process"/>
    <property type="evidence" value="ECO:0007669"/>
    <property type="project" value="TreeGrafter"/>
</dbReference>
<dbReference type="EMBL" id="CP017316">
    <property type="protein sequence ID" value="AOT59672.1"/>
    <property type="molecule type" value="Genomic_DNA"/>
</dbReference>
<reference evidence="6 7" key="1">
    <citation type="submission" date="2016-09" db="EMBL/GenBank/DDBJ databases">
        <title>Streptomyces rubrolavendulae MJM4426 Genome sequencing and assembly.</title>
        <authorList>
            <person name="Kim J.-G."/>
        </authorList>
    </citation>
    <scope>NUCLEOTIDE SEQUENCE [LARGE SCALE GENOMIC DNA]</scope>
    <source>
        <strain evidence="6 7">MJM4426</strain>
    </source>
</reference>
<dbReference type="Pfam" id="PF17668">
    <property type="entry name" value="Acetyltransf_17"/>
    <property type="match status" value="1"/>
</dbReference>
<protein>
    <submittedName>
        <fullName evidence="6">Enhanced intracellular survival protein</fullName>
    </submittedName>
</protein>
<name>A0A1D8G2J1_9ACTN</name>
<dbReference type="GO" id="GO:0034069">
    <property type="term" value="F:aminoglycoside N-acetyltransferase activity"/>
    <property type="evidence" value="ECO:0007669"/>
    <property type="project" value="TreeGrafter"/>
</dbReference>
<keyword evidence="3 4" id="KW-0012">Acyltransferase</keyword>
<gene>
    <name evidence="6" type="primary">eis_2</name>
    <name evidence="6" type="ORF">A4G23_02515</name>
</gene>
<evidence type="ECO:0000259" key="5">
    <source>
        <dbReference type="PROSITE" id="PS51186"/>
    </source>
</evidence>
<feature type="binding site" evidence="4">
    <location>
        <begin position="101"/>
        <end position="106"/>
    </location>
    <ligand>
        <name>acetyl-CoA</name>
        <dbReference type="ChEBI" id="CHEBI:57288"/>
    </ligand>
</feature>
<sequence>MTPDSPFPSPGGLAVRTLDEGDVPGWIRALHTGFVRPPTPTPEEVAVRLPHYDLSRMRGAFDEERCVATFRSFAQEVTAVGGAPVAATAVTNVSVSPTHRRRGLLSRLMAAEFADARERGDVLATLIAAEYPIYGRYGYGPATWLTRWKVDLRRAGLDPNWSGPQDGGRVDLVDGDVLRKVGPEVYDRARALRHGMVSRCARDWERRTGWNPVPGEPWTEPFHATYRSAAGEVEGYVTYAADDAWDDGKQPLLTLTVRDLVAATPAAERALWRYVCAIDWVTFVRSGNRAPDDLLPSLLPDPRAARVETQADMMWVRVLDVVRALEARAYDASGALVLDVRDATGSAGGRYRLDASPEGAACAPTSLAADLVLDVGDLGALYLGDGSVTRLVALGRAEEAVPGAAARADLLLRTPRRAWCPDIF</sequence>
<dbReference type="InterPro" id="IPR016181">
    <property type="entry name" value="Acyl_CoA_acyltransferase"/>
</dbReference>
<proteinExistence type="inferred from homology"/>
<dbReference type="CDD" id="cd04301">
    <property type="entry name" value="NAT_SF"/>
    <property type="match status" value="1"/>
</dbReference>
<dbReference type="NCBIfam" id="NF002367">
    <property type="entry name" value="PRK01346.1-4"/>
    <property type="match status" value="1"/>
</dbReference>
<dbReference type="Pfam" id="PF13527">
    <property type="entry name" value="Acetyltransf_9"/>
    <property type="match status" value="1"/>
</dbReference>
<comment type="similarity">
    <text evidence="1 4">Belongs to the acetyltransferase Eis family.</text>
</comment>
<evidence type="ECO:0000313" key="7">
    <source>
        <dbReference type="Proteomes" id="UP000095349"/>
    </source>
</evidence>
<dbReference type="AlphaFoldDB" id="A0A1D8G2J1"/>
<dbReference type="InterPro" id="IPR041380">
    <property type="entry name" value="Acetyltransf_17"/>
</dbReference>
<dbReference type="InterPro" id="IPR036527">
    <property type="entry name" value="SCP2_sterol-bd_dom_sf"/>
</dbReference>
<keyword evidence="2 4" id="KW-0808">Transferase</keyword>
<feature type="binding site" evidence="4">
    <location>
        <begin position="93"/>
        <end position="95"/>
    </location>
    <ligand>
        <name>acetyl-CoA</name>
        <dbReference type="ChEBI" id="CHEBI:57288"/>
    </ligand>
</feature>
<dbReference type="HAMAP" id="MF_01812">
    <property type="entry name" value="Eis"/>
    <property type="match status" value="1"/>
</dbReference>
<dbReference type="Proteomes" id="UP000095349">
    <property type="component" value="Chromosome"/>
</dbReference>
<feature type="active site" description="Proton donor" evidence="4">
    <location>
        <position position="134"/>
    </location>
</feature>
<evidence type="ECO:0000313" key="6">
    <source>
        <dbReference type="EMBL" id="AOT59672.1"/>
    </source>
</evidence>
<dbReference type="PATRIC" id="fig|285473.5.peg.2636"/>
<dbReference type="Gene3D" id="3.30.1050.10">
    <property type="entry name" value="SCP2 sterol-binding domain"/>
    <property type="match status" value="1"/>
</dbReference>
<dbReference type="InterPro" id="IPR051554">
    <property type="entry name" value="Acetyltransferase_Eis"/>
</dbReference>
<feature type="active site" description="Proton acceptor; via carboxylate" evidence="4">
    <location>
        <position position="424"/>
    </location>
</feature>
<dbReference type="KEGG" id="srn:A4G23_02515"/>
<dbReference type="OrthoDB" id="8399956at2"/>
<dbReference type="RefSeq" id="WP_069976993.1">
    <property type="nucleotide sequence ID" value="NZ_CP017316.1"/>
</dbReference>
<dbReference type="InterPro" id="IPR022902">
    <property type="entry name" value="NAcTrfase_Eis"/>
</dbReference>
<dbReference type="InterPro" id="IPR000182">
    <property type="entry name" value="GNAT_dom"/>
</dbReference>
<evidence type="ECO:0000256" key="3">
    <source>
        <dbReference type="ARBA" id="ARBA00023315"/>
    </source>
</evidence>
<dbReference type="SUPFAM" id="SSF55729">
    <property type="entry name" value="Acyl-CoA N-acyltransferases (Nat)"/>
    <property type="match status" value="1"/>
</dbReference>
<dbReference type="SUPFAM" id="SSF55718">
    <property type="entry name" value="SCP-like"/>
    <property type="match status" value="1"/>
</dbReference>
<evidence type="ECO:0000256" key="1">
    <source>
        <dbReference type="ARBA" id="ARBA00009213"/>
    </source>
</evidence>
<evidence type="ECO:0000256" key="4">
    <source>
        <dbReference type="HAMAP-Rule" id="MF_01812"/>
    </source>
</evidence>
<accession>A0A1D8G2J1</accession>
<dbReference type="Gene3D" id="3.40.630.30">
    <property type="match status" value="2"/>
</dbReference>
<dbReference type="PROSITE" id="PS51186">
    <property type="entry name" value="GNAT"/>
    <property type="match status" value="1"/>
</dbReference>
<dbReference type="Pfam" id="PF13530">
    <property type="entry name" value="SCP2_2"/>
    <property type="match status" value="1"/>
</dbReference>
<feature type="domain" description="N-acetyltransferase" evidence="5">
    <location>
        <begin position="13"/>
        <end position="164"/>
    </location>
</feature>
<evidence type="ECO:0000256" key="2">
    <source>
        <dbReference type="ARBA" id="ARBA00022679"/>
    </source>
</evidence>